<dbReference type="InterPro" id="IPR000719">
    <property type="entry name" value="Prot_kinase_dom"/>
</dbReference>
<evidence type="ECO:0000259" key="9">
    <source>
        <dbReference type="PROSITE" id="PS50011"/>
    </source>
</evidence>
<dbReference type="GO" id="GO:0050684">
    <property type="term" value="P:regulation of mRNA processing"/>
    <property type="evidence" value="ECO:0007669"/>
    <property type="project" value="TreeGrafter"/>
</dbReference>
<accession>A0A4Y7TET6</accession>
<dbReference type="GO" id="GO:0000245">
    <property type="term" value="P:spliceosomal complex assembly"/>
    <property type="evidence" value="ECO:0007669"/>
    <property type="project" value="TreeGrafter"/>
</dbReference>
<dbReference type="SUPFAM" id="SSF56112">
    <property type="entry name" value="Protein kinase-like (PK-like)"/>
    <property type="match status" value="1"/>
</dbReference>
<dbReference type="Gene3D" id="3.30.200.20">
    <property type="entry name" value="Phosphorylase Kinase, domain 1"/>
    <property type="match status" value="1"/>
</dbReference>
<evidence type="ECO:0000256" key="4">
    <source>
        <dbReference type="ARBA" id="ARBA00022741"/>
    </source>
</evidence>
<protein>
    <recommendedName>
        <fullName evidence="1">non-specific serine/threonine protein kinase</fullName>
        <ecNumber evidence="1">2.7.11.1</ecNumber>
    </recommendedName>
</protein>
<name>A0A4Y7TET6_COPMI</name>
<dbReference type="SMART" id="SM00220">
    <property type="entry name" value="S_TKc"/>
    <property type="match status" value="1"/>
</dbReference>
<comment type="catalytic activity">
    <reaction evidence="8">
        <text>L-seryl-[protein] + ATP = O-phospho-L-seryl-[protein] + ADP + H(+)</text>
        <dbReference type="Rhea" id="RHEA:17989"/>
        <dbReference type="Rhea" id="RHEA-COMP:9863"/>
        <dbReference type="Rhea" id="RHEA-COMP:11604"/>
        <dbReference type="ChEBI" id="CHEBI:15378"/>
        <dbReference type="ChEBI" id="CHEBI:29999"/>
        <dbReference type="ChEBI" id="CHEBI:30616"/>
        <dbReference type="ChEBI" id="CHEBI:83421"/>
        <dbReference type="ChEBI" id="CHEBI:456216"/>
        <dbReference type="EC" id="2.7.11.1"/>
    </reaction>
</comment>
<evidence type="ECO:0000256" key="3">
    <source>
        <dbReference type="ARBA" id="ARBA00022679"/>
    </source>
</evidence>
<dbReference type="PANTHER" id="PTHR47634:SF9">
    <property type="entry name" value="PROTEIN KINASE DOMAIN-CONTAINING PROTEIN-RELATED"/>
    <property type="match status" value="1"/>
</dbReference>
<gene>
    <name evidence="10" type="ORF">FA13DRAFT_1686808</name>
</gene>
<dbReference type="InterPro" id="IPR051334">
    <property type="entry name" value="SRPK"/>
</dbReference>
<evidence type="ECO:0000256" key="8">
    <source>
        <dbReference type="ARBA" id="ARBA00048679"/>
    </source>
</evidence>
<dbReference type="STRING" id="71717.A0A4Y7TET6"/>
<comment type="caution">
    <text evidence="10">The sequence shown here is derived from an EMBL/GenBank/DDBJ whole genome shotgun (WGS) entry which is preliminary data.</text>
</comment>
<keyword evidence="3" id="KW-0808">Transferase</keyword>
<dbReference type="Gene3D" id="1.10.510.10">
    <property type="entry name" value="Transferase(Phosphotransferase) domain 1"/>
    <property type="match status" value="1"/>
</dbReference>
<comment type="catalytic activity">
    <reaction evidence="7">
        <text>L-threonyl-[protein] + ATP = O-phospho-L-threonyl-[protein] + ADP + H(+)</text>
        <dbReference type="Rhea" id="RHEA:46608"/>
        <dbReference type="Rhea" id="RHEA-COMP:11060"/>
        <dbReference type="Rhea" id="RHEA-COMP:11605"/>
        <dbReference type="ChEBI" id="CHEBI:15378"/>
        <dbReference type="ChEBI" id="CHEBI:30013"/>
        <dbReference type="ChEBI" id="CHEBI:30616"/>
        <dbReference type="ChEBI" id="CHEBI:61977"/>
        <dbReference type="ChEBI" id="CHEBI:456216"/>
        <dbReference type="EC" id="2.7.11.1"/>
    </reaction>
</comment>
<dbReference type="PROSITE" id="PS50011">
    <property type="entry name" value="PROTEIN_KINASE_DOM"/>
    <property type="match status" value="1"/>
</dbReference>
<dbReference type="PANTHER" id="PTHR47634">
    <property type="entry name" value="PROTEIN KINASE DOMAIN-CONTAINING PROTEIN-RELATED"/>
    <property type="match status" value="1"/>
</dbReference>
<dbReference type="GO" id="GO:0005524">
    <property type="term" value="F:ATP binding"/>
    <property type="evidence" value="ECO:0007669"/>
    <property type="project" value="UniProtKB-KW"/>
</dbReference>
<dbReference type="InterPro" id="IPR011009">
    <property type="entry name" value="Kinase-like_dom_sf"/>
</dbReference>
<keyword evidence="2" id="KW-0723">Serine/threonine-protein kinase</keyword>
<evidence type="ECO:0000256" key="2">
    <source>
        <dbReference type="ARBA" id="ARBA00022527"/>
    </source>
</evidence>
<dbReference type="GO" id="GO:0004674">
    <property type="term" value="F:protein serine/threonine kinase activity"/>
    <property type="evidence" value="ECO:0007669"/>
    <property type="project" value="UniProtKB-KW"/>
</dbReference>
<dbReference type="Pfam" id="PF00069">
    <property type="entry name" value="Pkinase"/>
    <property type="match status" value="2"/>
</dbReference>
<dbReference type="OrthoDB" id="5979581at2759"/>
<evidence type="ECO:0000256" key="5">
    <source>
        <dbReference type="ARBA" id="ARBA00022777"/>
    </source>
</evidence>
<keyword evidence="5 10" id="KW-0418">Kinase</keyword>
<dbReference type="EMBL" id="QPFP01000014">
    <property type="protein sequence ID" value="TEB32686.1"/>
    <property type="molecule type" value="Genomic_DNA"/>
</dbReference>
<evidence type="ECO:0000256" key="7">
    <source>
        <dbReference type="ARBA" id="ARBA00047899"/>
    </source>
</evidence>
<dbReference type="Proteomes" id="UP000298030">
    <property type="component" value="Unassembled WGS sequence"/>
</dbReference>
<dbReference type="AlphaFoldDB" id="A0A4Y7TET6"/>
<evidence type="ECO:0000313" key="11">
    <source>
        <dbReference type="Proteomes" id="UP000298030"/>
    </source>
</evidence>
<keyword evidence="11" id="KW-1185">Reference proteome</keyword>
<dbReference type="EC" id="2.7.11.1" evidence="1"/>
<keyword evidence="4" id="KW-0547">Nucleotide-binding</keyword>
<evidence type="ECO:0000256" key="1">
    <source>
        <dbReference type="ARBA" id="ARBA00012513"/>
    </source>
</evidence>
<reference evidence="10 11" key="1">
    <citation type="journal article" date="2019" name="Nat. Ecol. Evol.">
        <title>Megaphylogeny resolves global patterns of mushroom evolution.</title>
        <authorList>
            <person name="Varga T."/>
            <person name="Krizsan K."/>
            <person name="Foldi C."/>
            <person name="Dima B."/>
            <person name="Sanchez-Garcia M."/>
            <person name="Sanchez-Ramirez S."/>
            <person name="Szollosi G.J."/>
            <person name="Szarkandi J.G."/>
            <person name="Papp V."/>
            <person name="Albert L."/>
            <person name="Andreopoulos W."/>
            <person name="Angelini C."/>
            <person name="Antonin V."/>
            <person name="Barry K.W."/>
            <person name="Bougher N.L."/>
            <person name="Buchanan P."/>
            <person name="Buyck B."/>
            <person name="Bense V."/>
            <person name="Catcheside P."/>
            <person name="Chovatia M."/>
            <person name="Cooper J."/>
            <person name="Damon W."/>
            <person name="Desjardin D."/>
            <person name="Finy P."/>
            <person name="Geml J."/>
            <person name="Haridas S."/>
            <person name="Hughes K."/>
            <person name="Justo A."/>
            <person name="Karasinski D."/>
            <person name="Kautmanova I."/>
            <person name="Kiss B."/>
            <person name="Kocsube S."/>
            <person name="Kotiranta H."/>
            <person name="LaButti K.M."/>
            <person name="Lechner B.E."/>
            <person name="Liimatainen K."/>
            <person name="Lipzen A."/>
            <person name="Lukacs Z."/>
            <person name="Mihaltcheva S."/>
            <person name="Morgado L.N."/>
            <person name="Niskanen T."/>
            <person name="Noordeloos M.E."/>
            <person name="Ohm R.A."/>
            <person name="Ortiz-Santana B."/>
            <person name="Ovrebo C."/>
            <person name="Racz N."/>
            <person name="Riley R."/>
            <person name="Savchenko A."/>
            <person name="Shiryaev A."/>
            <person name="Soop K."/>
            <person name="Spirin V."/>
            <person name="Szebenyi C."/>
            <person name="Tomsovsky M."/>
            <person name="Tulloss R.E."/>
            <person name="Uehling J."/>
            <person name="Grigoriev I.V."/>
            <person name="Vagvolgyi C."/>
            <person name="Papp T."/>
            <person name="Martin F.M."/>
            <person name="Miettinen O."/>
            <person name="Hibbett D.S."/>
            <person name="Nagy L.G."/>
        </authorList>
    </citation>
    <scope>NUCLEOTIDE SEQUENCE [LARGE SCALE GENOMIC DNA]</scope>
    <source>
        <strain evidence="10 11">FP101781</strain>
    </source>
</reference>
<keyword evidence="6" id="KW-0067">ATP-binding</keyword>
<sequence length="413" mass="45828">MAPAAIPNLDFFYPEPGMRLNGGRFELLNHVGSGQYSTAWLAVDLAVSYAFPLAVSSDDLNKCCSSEDLKYAVVKILTRTATVEHRSGRMNELAFHKSIKGDHSVRNVSKVTDDFEVQGPSGPHLCLVFYPLGLDVTSIRKAAPNKALKPHIVQKIICDVLSGLVSLHDRKIIHTDIKSSNILAEGFDNNLACERYLADHSFQIVGEFNLEGEQRFIYAVQSLPTPSPCLWNMSPYDHELYSYCLIDLGYGQWVGQQLTVDVFGPLALRAPEVVIGSNFGPRLDVWAVGCLAFELLVGEWLFNPIGEGDDWTVEADLLAQIFAVTGQRFSPQALSRAQRKDGILDAEGNLLRKKEPPHTSIEERLASANILTEKEVKSAAGFIRKCLTVEYLDRPTSEEAATDDWVFGWECNH</sequence>
<feature type="domain" description="Protein kinase" evidence="9">
    <location>
        <begin position="25"/>
        <end position="406"/>
    </location>
</feature>
<organism evidence="10 11">
    <name type="scientific">Coprinellus micaceus</name>
    <name type="common">Glistening ink-cap mushroom</name>
    <name type="synonym">Coprinus micaceus</name>
    <dbReference type="NCBI Taxonomy" id="71717"/>
    <lineage>
        <taxon>Eukaryota</taxon>
        <taxon>Fungi</taxon>
        <taxon>Dikarya</taxon>
        <taxon>Basidiomycota</taxon>
        <taxon>Agaricomycotina</taxon>
        <taxon>Agaricomycetes</taxon>
        <taxon>Agaricomycetidae</taxon>
        <taxon>Agaricales</taxon>
        <taxon>Agaricineae</taxon>
        <taxon>Psathyrellaceae</taxon>
        <taxon>Coprinellus</taxon>
    </lineage>
</organism>
<evidence type="ECO:0000256" key="6">
    <source>
        <dbReference type="ARBA" id="ARBA00022840"/>
    </source>
</evidence>
<proteinExistence type="predicted"/>
<evidence type="ECO:0000313" key="10">
    <source>
        <dbReference type="EMBL" id="TEB32686.1"/>
    </source>
</evidence>